<reference evidence="1 2" key="1">
    <citation type="submission" date="2018-03" db="EMBL/GenBank/DDBJ databases">
        <title>Genomic Encyclopedia of Archaeal and Bacterial Type Strains, Phase II (KMG-II): from individual species to whole genera.</title>
        <authorList>
            <person name="Goeker M."/>
        </authorList>
    </citation>
    <scope>NUCLEOTIDE SEQUENCE [LARGE SCALE GENOMIC DNA]</scope>
    <source>
        <strain evidence="1 2">DSM 44720</strain>
    </source>
</reference>
<keyword evidence="2" id="KW-1185">Reference proteome</keyword>
<proteinExistence type="predicted"/>
<dbReference type="EMBL" id="PVTF01000014">
    <property type="protein sequence ID" value="PRY35296.1"/>
    <property type="molecule type" value="Genomic_DNA"/>
</dbReference>
<organism evidence="1 2">
    <name type="scientific">Umezawaea tangerina</name>
    <dbReference type="NCBI Taxonomy" id="84725"/>
    <lineage>
        <taxon>Bacteria</taxon>
        <taxon>Bacillati</taxon>
        <taxon>Actinomycetota</taxon>
        <taxon>Actinomycetes</taxon>
        <taxon>Pseudonocardiales</taxon>
        <taxon>Pseudonocardiaceae</taxon>
        <taxon>Umezawaea</taxon>
    </lineage>
</organism>
<dbReference type="Proteomes" id="UP000239494">
    <property type="component" value="Unassembled WGS sequence"/>
</dbReference>
<name>A0A2T0SPH0_9PSEU</name>
<sequence length="156" mass="16837">MLNTATDHRNPLVTAITDRLDELAENAGTDYAEQIVEGHRADLDSGQGLVRLALELDLDPSLPCYIARADGCRPAGPFDSLTEANDWTASDDCWDVEQITVEDAARLFPACRPVAQATPTALTAPVRIPPTVRERILGRVRPKQSTAALESQDGAS</sequence>
<accession>A0A2T0SPH0</accession>
<comment type="caution">
    <text evidence="1">The sequence shown here is derived from an EMBL/GenBank/DDBJ whole genome shotgun (WGS) entry which is preliminary data.</text>
</comment>
<gene>
    <name evidence="1" type="ORF">CLV43_114214</name>
</gene>
<dbReference type="RefSeq" id="WP_106193796.1">
    <property type="nucleotide sequence ID" value="NZ_PVTF01000014.1"/>
</dbReference>
<dbReference type="AlphaFoldDB" id="A0A2T0SPH0"/>
<evidence type="ECO:0000313" key="2">
    <source>
        <dbReference type="Proteomes" id="UP000239494"/>
    </source>
</evidence>
<evidence type="ECO:0000313" key="1">
    <source>
        <dbReference type="EMBL" id="PRY35296.1"/>
    </source>
</evidence>
<protein>
    <submittedName>
        <fullName evidence="1">Uncharacterized protein</fullName>
    </submittedName>
</protein>